<gene>
    <name evidence="2" type="ORF">GCM10022207_63740</name>
</gene>
<evidence type="ECO:0000313" key="3">
    <source>
        <dbReference type="Proteomes" id="UP001501563"/>
    </source>
</evidence>
<reference evidence="3" key="1">
    <citation type="journal article" date="2019" name="Int. J. Syst. Evol. Microbiol.">
        <title>The Global Catalogue of Microorganisms (GCM) 10K type strain sequencing project: providing services to taxonomists for standard genome sequencing and annotation.</title>
        <authorList>
            <consortium name="The Broad Institute Genomics Platform"/>
            <consortium name="The Broad Institute Genome Sequencing Center for Infectious Disease"/>
            <person name="Wu L."/>
            <person name="Ma J."/>
        </authorList>
    </citation>
    <scope>NUCLEOTIDE SEQUENCE [LARGE SCALE GENOMIC DNA]</scope>
    <source>
        <strain evidence="3">JCM 16578</strain>
    </source>
</reference>
<organism evidence="2 3">
    <name type="scientific">Streptomyces lannensis</name>
    <dbReference type="NCBI Taxonomy" id="766498"/>
    <lineage>
        <taxon>Bacteria</taxon>
        <taxon>Bacillati</taxon>
        <taxon>Actinomycetota</taxon>
        <taxon>Actinomycetes</taxon>
        <taxon>Kitasatosporales</taxon>
        <taxon>Streptomycetaceae</taxon>
        <taxon>Streptomyces</taxon>
    </lineage>
</organism>
<accession>A0ABP7KTN4</accession>
<keyword evidence="3" id="KW-1185">Reference proteome</keyword>
<dbReference type="InterPro" id="IPR025351">
    <property type="entry name" value="Pvc16_N"/>
</dbReference>
<feature type="domain" description="Pvc16 N-terminal" evidence="1">
    <location>
        <begin position="6"/>
        <end position="182"/>
    </location>
</feature>
<dbReference type="Pfam" id="PF14065">
    <property type="entry name" value="Pvc16_N"/>
    <property type="match status" value="1"/>
</dbReference>
<sequence>MPVIHEIDEALRRLLRAQALPAGAAEVVFDAPTREWAARRNAPTVDAYLYDIREEVARRERGAMALRDATGTVTRRRQPPRWFRLSYLLTAWTKRTEDEHRLLSAVLTGLLPHEALPAEYLEGPLADLRPAIPLTIGVPPAESRSIADIWSALGGELKPSLEVVVVAPMPVSPDYQVAPPVLEPTVAVVHDLADSREGGSRPSARKDVQ</sequence>
<comment type="caution">
    <text evidence="2">The sequence shown here is derived from an EMBL/GenBank/DDBJ whole genome shotgun (WGS) entry which is preliminary data.</text>
</comment>
<evidence type="ECO:0000259" key="1">
    <source>
        <dbReference type="Pfam" id="PF14065"/>
    </source>
</evidence>
<evidence type="ECO:0000313" key="2">
    <source>
        <dbReference type="EMBL" id="GAA3887643.1"/>
    </source>
</evidence>
<proteinExistence type="predicted"/>
<name>A0ABP7KTN4_9ACTN</name>
<dbReference type="Proteomes" id="UP001501563">
    <property type="component" value="Unassembled WGS sequence"/>
</dbReference>
<dbReference type="EMBL" id="BAAAZA010000023">
    <property type="protein sequence ID" value="GAA3887643.1"/>
    <property type="molecule type" value="Genomic_DNA"/>
</dbReference>
<protein>
    <submittedName>
        <fullName evidence="2">DUF4255 domain-containing protein</fullName>
    </submittedName>
</protein>